<evidence type="ECO:0000256" key="2">
    <source>
        <dbReference type="ARBA" id="ARBA00007998"/>
    </source>
</evidence>
<evidence type="ECO:0000256" key="8">
    <source>
        <dbReference type="SAM" id="Phobius"/>
    </source>
</evidence>
<feature type="transmembrane region" description="Helical" evidence="8">
    <location>
        <begin position="104"/>
        <end position="127"/>
    </location>
</feature>
<evidence type="ECO:0000256" key="5">
    <source>
        <dbReference type="ARBA" id="ARBA00022692"/>
    </source>
</evidence>
<name>A0A1M6NNI6_9FIRM</name>
<evidence type="ECO:0000256" key="7">
    <source>
        <dbReference type="ARBA" id="ARBA00023136"/>
    </source>
</evidence>
<keyword evidence="7 8" id="KW-0472">Membrane</keyword>
<dbReference type="STRING" id="1121266.SAMN02745883_00954"/>
<keyword evidence="10" id="KW-1185">Reference proteome</keyword>
<keyword evidence="5 8" id="KW-0812">Transmembrane</keyword>
<feature type="transmembrane region" description="Helical" evidence="8">
    <location>
        <begin position="77"/>
        <end position="98"/>
    </location>
</feature>
<feature type="transmembrane region" description="Helical" evidence="8">
    <location>
        <begin position="179"/>
        <end position="200"/>
    </location>
</feature>
<dbReference type="RefSeq" id="WP_072966221.1">
    <property type="nucleotide sequence ID" value="NZ_FRAJ01000006.1"/>
</dbReference>
<accession>A0A1M6NNI6</accession>
<keyword evidence="3" id="KW-0813">Transport</keyword>
<feature type="transmembrane region" description="Helical" evidence="8">
    <location>
        <begin position="12"/>
        <end position="30"/>
    </location>
</feature>
<organism evidence="9 10">
    <name type="scientific">Caminicella sporogenes DSM 14501</name>
    <dbReference type="NCBI Taxonomy" id="1121266"/>
    <lineage>
        <taxon>Bacteria</taxon>
        <taxon>Bacillati</taxon>
        <taxon>Bacillota</taxon>
        <taxon>Clostridia</taxon>
        <taxon>Peptostreptococcales</taxon>
        <taxon>Caminicellaceae</taxon>
        <taxon>Caminicella</taxon>
    </lineage>
</organism>
<dbReference type="PANTHER" id="PTHR34975">
    <property type="entry name" value="SPORE GERMINATION PROTEIN A2"/>
    <property type="match status" value="1"/>
</dbReference>
<keyword evidence="4" id="KW-0309">Germination</keyword>
<dbReference type="GO" id="GO:0016020">
    <property type="term" value="C:membrane"/>
    <property type="evidence" value="ECO:0007669"/>
    <property type="project" value="UniProtKB-SubCell"/>
</dbReference>
<proteinExistence type="inferred from homology"/>
<dbReference type="EMBL" id="FRAJ01000006">
    <property type="protein sequence ID" value="SHJ97166.1"/>
    <property type="molecule type" value="Genomic_DNA"/>
</dbReference>
<feature type="transmembrane region" description="Helical" evidence="8">
    <location>
        <begin position="139"/>
        <end position="159"/>
    </location>
</feature>
<reference evidence="9 10" key="1">
    <citation type="submission" date="2016-11" db="EMBL/GenBank/DDBJ databases">
        <authorList>
            <person name="Jaros S."/>
            <person name="Januszkiewicz K."/>
            <person name="Wedrychowicz H."/>
        </authorList>
    </citation>
    <scope>NUCLEOTIDE SEQUENCE [LARGE SCALE GENOMIC DNA]</scope>
    <source>
        <strain evidence="9 10">DSM 14501</strain>
    </source>
</reference>
<dbReference type="InterPro" id="IPR004761">
    <property type="entry name" value="Spore_GerAB"/>
</dbReference>
<feature type="transmembrane region" description="Helical" evidence="8">
    <location>
        <begin position="299"/>
        <end position="317"/>
    </location>
</feature>
<dbReference type="NCBIfam" id="TIGR00912">
    <property type="entry name" value="2A0309"/>
    <property type="match status" value="1"/>
</dbReference>
<feature type="transmembrane region" description="Helical" evidence="8">
    <location>
        <begin position="265"/>
        <end position="287"/>
    </location>
</feature>
<feature type="transmembrane region" description="Helical" evidence="8">
    <location>
        <begin position="36"/>
        <end position="57"/>
    </location>
</feature>
<protein>
    <submittedName>
        <fullName evidence="9">Spore germination protein KB</fullName>
    </submittedName>
</protein>
<dbReference type="Proteomes" id="UP000184082">
    <property type="component" value="Unassembled WGS sequence"/>
</dbReference>
<feature type="transmembrane region" description="Helical" evidence="8">
    <location>
        <begin position="212"/>
        <end position="237"/>
    </location>
</feature>
<comment type="subcellular location">
    <subcellularLocation>
        <location evidence="1">Membrane</location>
        <topology evidence="1">Multi-pass membrane protein</topology>
    </subcellularLocation>
</comment>
<evidence type="ECO:0000256" key="6">
    <source>
        <dbReference type="ARBA" id="ARBA00022989"/>
    </source>
</evidence>
<evidence type="ECO:0000313" key="10">
    <source>
        <dbReference type="Proteomes" id="UP000184082"/>
    </source>
</evidence>
<dbReference type="GO" id="GO:0009847">
    <property type="term" value="P:spore germination"/>
    <property type="evidence" value="ECO:0007669"/>
    <property type="project" value="InterPro"/>
</dbReference>
<keyword evidence="6 8" id="KW-1133">Transmembrane helix</keyword>
<evidence type="ECO:0000256" key="3">
    <source>
        <dbReference type="ARBA" id="ARBA00022448"/>
    </source>
</evidence>
<dbReference type="AlphaFoldDB" id="A0A1M6NNI6"/>
<evidence type="ECO:0000313" key="9">
    <source>
        <dbReference type="EMBL" id="SHJ97166.1"/>
    </source>
</evidence>
<dbReference type="Pfam" id="PF03845">
    <property type="entry name" value="Spore_permease"/>
    <property type="match status" value="1"/>
</dbReference>
<evidence type="ECO:0000256" key="4">
    <source>
        <dbReference type="ARBA" id="ARBA00022544"/>
    </source>
</evidence>
<dbReference type="Gene3D" id="1.20.1740.10">
    <property type="entry name" value="Amino acid/polyamine transporter I"/>
    <property type="match status" value="1"/>
</dbReference>
<gene>
    <name evidence="9" type="ORF">SAMN02745883_00954</name>
</gene>
<evidence type="ECO:0000256" key="1">
    <source>
        <dbReference type="ARBA" id="ARBA00004141"/>
    </source>
</evidence>
<feature type="transmembrane region" description="Helical" evidence="8">
    <location>
        <begin position="332"/>
        <end position="351"/>
    </location>
</feature>
<comment type="similarity">
    <text evidence="2">Belongs to the amino acid-polyamine-organocation (APC) superfamily. Spore germination protein (SGP) (TC 2.A.3.9) family.</text>
</comment>
<dbReference type="PANTHER" id="PTHR34975:SF2">
    <property type="entry name" value="SPORE GERMINATION PROTEIN A2"/>
    <property type="match status" value="1"/>
</dbReference>
<sequence>MKKEFISIRQGIALLVLFIIDGTVMLPTAAEAGKDLWMSIVISIIFTIPMIFIYSKLLLMYPHKDFFDILEIIFGKYIGKVIGILYIWFSFHLSALVLRDFGEVFNILLPETPMVIIFIPLLTVCVWGIKEGIEVLGRVAKFFMPLIIFFILFFVIVLIHKMNINNIRPVLMNGIKPVMKGAFSAFSFPFGEIIIFIMIFSSLQKEEKTYKVYLLGLIIGGVLILIIKLTNVLVIGINKYSFQYFPGIAAVRRAGVGKAIKSIEMLSFIIIFTGGFIKISISMLASIKGIAKLFDITDYRFIVVPMSLMMLNLAYIISDNIMDFVNWSAEIWPYYAFPFQVIIPILIFITAKIRRMDKLKKLGGKVIE</sequence>